<dbReference type="Pfam" id="PF07589">
    <property type="entry name" value="PEP-CTERM"/>
    <property type="match status" value="1"/>
</dbReference>
<dbReference type="AlphaFoldDB" id="A0AAP8NL17"/>
<dbReference type="RefSeq" id="WP_102735952.1">
    <property type="nucleotide sequence ID" value="NZ_PJKN01000005.1"/>
</dbReference>
<feature type="domain" description="Ice-binding protein C-terminal" evidence="3">
    <location>
        <begin position="228"/>
        <end position="251"/>
    </location>
</feature>
<keyword evidence="1" id="KW-1133">Transmembrane helix</keyword>
<comment type="caution">
    <text evidence="4">The sequence shown here is derived from an EMBL/GenBank/DDBJ whole genome shotgun (WGS) entry which is preliminary data.</text>
</comment>
<evidence type="ECO:0000313" key="4">
    <source>
        <dbReference type="EMBL" id="PNC54810.1"/>
    </source>
</evidence>
<reference evidence="4 5" key="1">
    <citation type="journal article" date="2017" name="BMC Genomics">
        <title>Genome sequencing of 39 Akkermansia muciniphila isolates reveals its population structure, genomic and functional diverisity, and global distribution in mammalian gut microbiotas.</title>
        <authorList>
            <person name="Guo X."/>
            <person name="Li S."/>
            <person name="Zhang J."/>
            <person name="Wu F."/>
            <person name="Li X."/>
            <person name="Wu D."/>
            <person name="Zhang M."/>
            <person name="Ou Z."/>
            <person name="Jie Z."/>
            <person name="Yan Q."/>
            <person name="Li P."/>
            <person name="Yi J."/>
            <person name="Peng Y."/>
        </authorList>
    </citation>
    <scope>NUCLEOTIDE SEQUENCE [LARGE SCALE GENOMIC DNA]</scope>
    <source>
        <strain evidence="4 5">GP43</strain>
    </source>
</reference>
<keyword evidence="2" id="KW-0732">Signal</keyword>
<feature type="chain" id="PRO_5043019448" description="Ice-binding protein C-terminal domain-containing protein" evidence="2">
    <location>
        <begin position="21"/>
        <end position="252"/>
    </location>
</feature>
<dbReference type="InterPro" id="IPR013424">
    <property type="entry name" value="Ice-binding_C"/>
</dbReference>
<organism evidence="4 5">
    <name type="scientific">Akkermansia muciniphila</name>
    <dbReference type="NCBI Taxonomy" id="239935"/>
    <lineage>
        <taxon>Bacteria</taxon>
        <taxon>Pseudomonadati</taxon>
        <taxon>Verrucomicrobiota</taxon>
        <taxon>Verrucomicrobiia</taxon>
        <taxon>Verrucomicrobiales</taxon>
        <taxon>Akkermansiaceae</taxon>
        <taxon>Akkermansia</taxon>
    </lineage>
</organism>
<accession>A0AAP8NL17</accession>
<proteinExistence type="predicted"/>
<keyword evidence="1" id="KW-0812">Transmembrane</keyword>
<evidence type="ECO:0000259" key="3">
    <source>
        <dbReference type="Pfam" id="PF07589"/>
    </source>
</evidence>
<keyword evidence="1" id="KW-0472">Membrane</keyword>
<sequence length="252" mass="26231">MKTKYLAVLIAAMGSSLSFGASIDGLDAVYSKNLTVYDGTSGDTLSVSSPTTIGVNNTGNWTMAFTISGLGATSDSNVGLLFTYNTGSYQNLEGLGFQLTESGDLTLCAGGFAYGGGTAASSPWKTQTFSGYSASTPLTLFYTFSRGTVSISAMLGDDTSTLTTLSNLSSGAAFSGQNMSQINFSAKDTSGNTWSAPNGITGEYTLNNFDLYTAVLTEDQMREYALSAVPEPAAASLGLLGLGIFLMRRRRA</sequence>
<feature type="signal peptide" evidence="2">
    <location>
        <begin position="1"/>
        <end position="20"/>
    </location>
</feature>
<protein>
    <recommendedName>
        <fullName evidence="3">Ice-binding protein C-terminal domain-containing protein</fullName>
    </recommendedName>
</protein>
<gene>
    <name evidence="4" type="ORF">CXU09_09805</name>
</gene>
<name>A0AAP8NL17_9BACT</name>
<feature type="transmembrane region" description="Helical" evidence="1">
    <location>
        <begin position="224"/>
        <end position="247"/>
    </location>
</feature>
<evidence type="ECO:0000313" key="5">
    <source>
        <dbReference type="Proteomes" id="UP000235914"/>
    </source>
</evidence>
<evidence type="ECO:0000256" key="2">
    <source>
        <dbReference type="SAM" id="SignalP"/>
    </source>
</evidence>
<dbReference type="Proteomes" id="UP000235914">
    <property type="component" value="Unassembled WGS sequence"/>
</dbReference>
<dbReference type="EMBL" id="PJKN01000005">
    <property type="protein sequence ID" value="PNC54810.1"/>
    <property type="molecule type" value="Genomic_DNA"/>
</dbReference>
<evidence type="ECO:0000256" key="1">
    <source>
        <dbReference type="SAM" id="Phobius"/>
    </source>
</evidence>